<evidence type="ECO:0000313" key="2">
    <source>
        <dbReference type="Proteomes" id="UP000826300"/>
    </source>
</evidence>
<dbReference type="RefSeq" id="WP_220663880.1">
    <property type="nucleotide sequence ID" value="NZ_CP069370.1"/>
</dbReference>
<evidence type="ECO:0000313" key="1">
    <source>
        <dbReference type="EMBL" id="QYZ71377.1"/>
    </source>
</evidence>
<dbReference type="AlphaFoldDB" id="A0A8G0ZYE4"/>
<dbReference type="EMBL" id="CP069370">
    <property type="protein sequence ID" value="QYZ71377.1"/>
    <property type="molecule type" value="Genomic_DNA"/>
</dbReference>
<dbReference type="Pfam" id="PF11927">
    <property type="entry name" value="HODM_asu-like"/>
    <property type="match status" value="1"/>
</dbReference>
<reference evidence="1" key="1">
    <citation type="submission" date="2021-02" db="EMBL/GenBank/DDBJ databases">
        <title>Rhodobacter shimadae sp. nov., an aerobic anoxygenic phototrophic bacterium isolated from a hot spring.</title>
        <authorList>
            <person name="Muramatsu S."/>
            <person name="Haruta S."/>
            <person name="Hirose S."/>
            <person name="Hanada S."/>
        </authorList>
    </citation>
    <scope>NUCLEOTIDE SEQUENCE</scope>
    <source>
        <strain evidence="1">N10</strain>
    </source>
</reference>
<protein>
    <submittedName>
        <fullName evidence="1">DUF3445 domain-containing protein</fullName>
    </submittedName>
</protein>
<organism evidence="1 2">
    <name type="scientific">Neotabrizicola shimadae</name>
    <dbReference type="NCBI Taxonomy" id="2807096"/>
    <lineage>
        <taxon>Bacteria</taxon>
        <taxon>Pseudomonadati</taxon>
        <taxon>Pseudomonadota</taxon>
        <taxon>Alphaproteobacteria</taxon>
        <taxon>Rhodobacterales</taxon>
        <taxon>Paracoccaceae</taxon>
        <taxon>Neotabrizicola</taxon>
    </lineage>
</organism>
<dbReference type="Proteomes" id="UP000826300">
    <property type="component" value="Chromosome"/>
</dbReference>
<keyword evidence="2" id="KW-1185">Reference proteome</keyword>
<accession>A0A8G0ZYE4</accession>
<gene>
    <name evidence="1" type="ORF">JO391_07735</name>
</gene>
<sequence>MSEPILQSRLPYAPWMEPRTWRLPGIVPAEPGSWLSVDDAFAGQMAERDRLIAERPDAVVGMLERARPAAEELLGMVLEKLRSVPGYAVGGAEVTRPDGVTVPLDRAAPMRVLGRLVQEDLCLLMQEGEEAVLVAAALCFPASWTLAEKLGRPMVRIHEPVTHYTEDVAKRVQRLFDAIRPEQPLQRWNALVYDDPELHQPRLEGQRRPRPVRRDYLRSERQVLVRLPQTRAVLFSIHTHVVEIARLDAAARDCMAAAGL</sequence>
<name>A0A8G0ZYE4_9RHOB</name>
<proteinExistence type="predicted"/>
<dbReference type="KEGG" id="nsm:JO391_07735"/>
<dbReference type="InterPro" id="IPR021848">
    <property type="entry name" value="HODM_asu-like"/>
</dbReference>